<evidence type="ECO:0008006" key="4">
    <source>
        <dbReference type="Google" id="ProtNLM"/>
    </source>
</evidence>
<accession>A0A364RFU8</accession>
<dbReference type="EMBL" id="QMDV01000002">
    <property type="protein sequence ID" value="RAU83036.1"/>
    <property type="molecule type" value="Genomic_DNA"/>
</dbReference>
<evidence type="ECO:0000313" key="3">
    <source>
        <dbReference type="Proteomes" id="UP000251692"/>
    </source>
</evidence>
<sequence length="197" mass="21637">MLIQMKIMKTSYLFILPLLGIFSCQSGSDEGKTIASTHPKLEEQLAKDSLTIPAESGKDTALYSRYRITQDEYQNNTQYAVGEIYSGKTAVLDVASHKDAAQFKTELQAGLAKGVNFAGKYAVVSINCGTNCHTHYVMDAQSGKVLDKIQSTYGAAFTKNSRVFTINPTDYAIDYTKCTGCQPETLVFENGKFVKLP</sequence>
<organism evidence="2 3">
    <name type="scientific">Pontibacter arcticus</name>
    <dbReference type="NCBI Taxonomy" id="2080288"/>
    <lineage>
        <taxon>Bacteria</taxon>
        <taxon>Pseudomonadati</taxon>
        <taxon>Bacteroidota</taxon>
        <taxon>Cytophagia</taxon>
        <taxon>Cytophagales</taxon>
        <taxon>Hymenobacteraceae</taxon>
        <taxon>Pontibacter</taxon>
    </lineage>
</organism>
<gene>
    <name evidence="2" type="ORF">DP923_07325</name>
</gene>
<dbReference type="PROSITE" id="PS51257">
    <property type="entry name" value="PROKAR_LIPOPROTEIN"/>
    <property type="match status" value="1"/>
</dbReference>
<protein>
    <recommendedName>
        <fullName evidence="4">Lipoprotein</fullName>
    </recommendedName>
</protein>
<reference evidence="2 3" key="2">
    <citation type="submission" date="2018-07" db="EMBL/GenBank/DDBJ databases">
        <title>Pontibacter sp. 2b14 genomic sequence and assembly.</title>
        <authorList>
            <person name="Du Z.-J."/>
        </authorList>
    </citation>
    <scope>NUCLEOTIDE SEQUENCE [LARGE SCALE GENOMIC DNA]</scope>
    <source>
        <strain evidence="2 3">2b14</strain>
    </source>
</reference>
<reference evidence="2 3" key="1">
    <citation type="submission" date="2018-06" db="EMBL/GenBank/DDBJ databases">
        <authorList>
            <person name="Liu Z.-W."/>
        </authorList>
    </citation>
    <scope>NUCLEOTIDE SEQUENCE [LARGE SCALE GENOMIC DNA]</scope>
    <source>
        <strain evidence="2 3">2b14</strain>
    </source>
</reference>
<keyword evidence="1" id="KW-0732">Signal</keyword>
<proteinExistence type="predicted"/>
<dbReference type="Proteomes" id="UP000251692">
    <property type="component" value="Unassembled WGS sequence"/>
</dbReference>
<feature type="signal peptide" evidence="1">
    <location>
        <begin position="1"/>
        <end position="28"/>
    </location>
</feature>
<keyword evidence="3" id="KW-1185">Reference proteome</keyword>
<name>A0A364RFU8_9BACT</name>
<evidence type="ECO:0000256" key="1">
    <source>
        <dbReference type="SAM" id="SignalP"/>
    </source>
</evidence>
<dbReference type="AlphaFoldDB" id="A0A364RFU8"/>
<evidence type="ECO:0000313" key="2">
    <source>
        <dbReference type="EMBL" id="RAU83036.1"/>
    </source>
</evidence>
<comment type="caution">
    <text evidence="2">The sequence shown here is derived from an EMBL/GenBank/DDBJ whole genome shotgun (WGS) entry which is preliminary data.</text>
</comment>
<feature type="chain" id="PRO_5017073615" description="Lipoprotein" evidence="1">
    <location>
        <begin position="29"/>
        <end position="197"/>
    </location>
</feature>